<accession>A0ABR3PCT9</accession>
<name>A0ABR3PCT9_9PEZI</name>
<dbReference type="Pfam" id="PF12328">
    <property type="entry name" value="Rpp20"/>
    <property type="match status" value="1"/>
</dbReference>
<gene>
    <name evidence="5" type="ORF">AAFC00_000275</name>
</gene>
<evidence type="ECO:0000256" key="1">
    <source>
        <dbReference type="ARBA" id="ARBA00004123"/>
    </source>
</evidence>
<keyword evidence="2" id="KW-0819">tRNA processing</keyword>
<feature type="region of interest" description="Disordered" evidence="4">
    <location>
        <begin position="1"/>
        <end position="42"/>
    </location>
</feature>
<comment type="caution">
    <text evidence="5">The sequence shown here is derived from an EMBL/GenBank/DDBJ whole genome shotgun (WGS) entry which is preliminary data.</text>
</comment>
<evidence type="ECO:0000256" key="2">
    <source>
        <dbReference type="ARBA" id="ARBA00022694"/>
    </source>
</evidence>
<sequence length="219" mass="24402">MASTTAPQPLQQPHTKLPNLPKNAKVTKRPLLHPAIPSKYAGPDSAQKVVYISSRTPFMSAIKRVERLLDQVEKRETQSAAALVRNDNRLKRKRGQFPSAGTDGEEAGEIGEVAKRLAEMKKWRKEEVVVKATGKAIQKALSVGLWFQRRDGFGILIRTGSVAAIDDVEVAEEEQARENDGAETDQLMKDAREEEPQQEPIPETRIRYASTIEIAVHKT</sequence>
<dbReference type="Proteomes" id="UP001562354">
    <property type="component" value="Unassembled WGS sequence"/>
</dbReference>
<dbReference type="GeneID" id="95973978"/>
<dbReference type="InterPro" id="IPR020241">
    <property type="entry name" value="RNase_P/MRP_Pop7_fungi"/>
</dbReference>
<dbReference type="PANTHER" id="PTHR28256:SF1">
    <property type="entry name" value="RIBONUCLEASES P_MRP PROTEIN SUBUNIT POP7"/>
    <property type="match status" value="1"/>
</dbReference>
<reference evidence="5 6" key="1">
    <citation type="submission" date="2024-07" db="EMBL/GenBank/DDBJ databases">
        <title>Draft sequence of the Neodothiora populina.</title>
        <authorList>
            <person name="Drown D.D."/>
            <person name="Schuette U.S."/>
            <person name="Buechlein A.B."/>
            <person name="Rusch D.R."/>
            <person name="Winton L.W."/>
            <person name="Adams G.A."/>
        </authorList>
    </citation>
    <scope>NUCLEOTIDE SEQUENCE [LARGE SCALE GENOMIC DNA]</scope>
    <source>
        <strain evidence="5 6">CPC 39397</strain>
    </source>
</reference>
<dbReference type="InterPro" id="IPR014612">
    <property type="entry name" value="Pop7/Rpp20"/>
</dbReference>
<dbReference type="EMBL" id="JBFMKM010000009">
    <property type="protein sequence ID" value="KAL1303814.1"/>
    <property type="molecule type" value="Genomic_DNA"/>
</dbReference>
<evidence type="ECO:0000256" key="3">
    <source>
        <dbReference type="ARBA" id="ARBA00023242"/>
    </source>
</evidence>
<comment type="subcellular location">
    <subcellularLocation>
        <location evidence="1">Nucleus</location>
    </subcellularLocation>
</comment>
<evidence type="ECO:0000256" key="4">
    <source>
        <dbReference type="SAM" id="MobiDB-lite"/>
    </source>
</evidence>
<dbReference type="InterPro" id="IPR036882">
    <property type="entry name" value="Alba-like_dom_sf"/>
</dbReference>
<dbReference type="RefSeq" id="XP_069200089.1">
    <property type="nucleotide sequence ID" value="XM_069342219.1"/>
</dbReference>
<evidence type="ECO:0000313" key="6">
    <source>
        <dbReference type="Proteomes" id="UP001562354"/>
    </source>
</evidence>
<keyword evidence="6" id="KW-1185">Reference proteome</keyword>
<dbReference type="PANTHER" id="PTHR28256">
    <property type="entry name" value="RIBONUCLEASES P/MRP PROTEIN SUBUNIT POP7"/>
    <property type="match status" value="1"/>
</dbReference>
<feature type="region of interest" description="Disordered" evidence="4">
    <location>
        <begin position="172"/>
        <end position="206"/>
    </location>
</feature>
<dbReference type="Gene3D" id="3.30.110.20">
    <property type="entry name" value="Alba-like domain"/>
    <property type="match status" value="1"/>
</dbReference>
<feature type="compositionally biased region" description="Basic and acidic residues" evidence="4">
    <location>
        <begin position="174"/>
        <end position="195"/>
    </location>
</feature>
<proteinExistence type="predicted"/>
<evidence type="ECO:0000313" key="5">
    <source>
        <dbReference type="EMBL" id="KAL1303814.1"/>
    </source>
</evidence>
<feature type="compositionally biased region" description="Polar residues" evidence="4">
    <location>
        <begin position="1"/>
        <end position="14"/>
    </location>
</feature>
<keyword evidence="3" id="KW-0539">Nucleus</keyword>
<organism evidence="5 6">
    <name type="scientific">Neodothiora populina</name>
    <dbReference type="NCBI Taxonomy" id="2781224"/>
    <lineage>
        <taxon>Eukaryota</taxon>
        <taxon>Fungi</taxon>
        <taxon>Dikarya</taxon>
        <taxon>Ascomycota</taxon>
        <taxon>Pezizomycotina</taxon>
        <taxon>Dothideomycetes</taxon>
        <taxon>Dothideomycetidae</taxon>
        <taxon>Dothideales</taxon>
        <taxon>Dothioraceae</taxon>
        <taxon>Neodothiora</taxon>
    </lineage>
</organism>
<dbReference type="SUPFAM" id="SSF82704">
    <property type="entry name" value="AlbA-like"/>
    <property type="match status" value="1"/>
</dbReference>
<protein>
    <submittedName>
        <fullName evidence="5">Uncharacterized protein</fullName>
    </submittedName>
</protein>